<dbReference type="EC" id="3.4.21.-" evidence="4"/>
<name>A0A7W6GRL8_9RHOB</name>
<accession>A0A7W6GRL8</accession>
<keyword evidence="5" id="KW-1185">Reference proteome</keyword>
<evidence type="ECO:0000313" key="5">
    <source>
        <dbReference type="Proteomes" id="UP000541426"/>
    </source>
</evidence>
<dbReference type="EMBL" id="JACIEJ010000002">
    <property type="protein sequence ID" value="MBB3984842.1"/>
    <property type="molecule type" value="Genomic_DNA"/>
</dbReference>
<feature type="signal peptide" evidence="3">
    <location>
        <begin position="1"/>
        <end position="27"/>
    </location>
</feature>
<dbReference type="NCBIfam" id="TIGR00666">
    <property type="entry name" value="PBP4"/>
    <property type="match status" value="1"/>
</dbReference>
<dbReference type="Proteomes" id="UP000541426">
    <property type="component" value="Unassembled WGS sequence"/>
</dbReference>
<dbReference type="AlphaFoldDB" id="A0A7W6GRL8"/>
<feature type="chain" id="PRO_5031031194" evidence="3">
    <location>
        <begin position="28"/>
        <end position="501"/>
    </location>
</feature>
<dbReference type="InterPro" id="IPR012338">
    <property type="entry name" value="Beta-lactam/transpept-like"/>
</dbReference>
<dbReference type="PANTHER" id="PTHR30023">
    <property type="entry name" value="D-ALANYL-D-ALANINE CARBOXYPEPTIDASE"/>
    <property type="match status" value="1"/>
</dbReference>
<dbReference type="Gene3D" id="3.40.710.10">
    <property type="entry name" value="DD-peptidase/beta-lactamase superfamily"/>
    <property type="match status" value="1"/>
</dbReference>
<evidence type="ECO:0000256" key="1">
    <source>
        <dbReference type="ARBA" id="ARBA00006096"/>
    </source>
</evidence>
<keyword evidence="4" id="KW-0121">Carboxypeptidase</keyword>
<dbReference type="Pfam" id="PF02113">
    <property type="entry name" value="Peptidase_S13"/>
    <property type="match status" value="1"/>
</dbReference>
<dbReference type="EC" id="3.4.16.4" evidence="4"/>
<evidence type="ECO:0000256" key="2">
    <source>
        <dbReference type="ARBA" id="ARBA00022801"/>
    </source>
</evidence>
<evidence type="ECO:0000256" key="3">
    <source>
        <dbReference type="SAM" id="SignalP"/>
    </source>
</evidence>
<dbReference type="PANTHER" id="PTHR30023:SF0">
    <property type="entry name" value="PENICILLIN-SENSITIVE CARBOXYPEPTIDASE A"/>
    <property type="match status" value="1"/>
</dbReference>
<dbReference type="InterPro" id="IPR000667">
    <property type="entry name" value="Peptidase_S13"/>
</dbReference>
<dbReference type="Gene3D" id="3.50.80.20">
    <property type="entry name" value="D-Ala-D-Ala carboxypeptidase C, peptidase S13"/>
    <property type="match status" value="1"/>
</dbReference>
<protein>
    <submittedName>
        <fullName evidence="4">D-alanyl-D-alanine carboxypeptidase/D-alanyl-D-alanine-endopeptidase (Penicillin-binding protein 4)</fullName>
        <ecNumber evidence="4">3.4.16.4</ecNumber>
        <ecNumber evidence="4">3.4.21.-</ecNumber>
    </submittedName>
</protein>
<dbReference type="SUPFAM" id="SSF56601">
    <property type="entry name" value="beta-lactamase/transpeptidase-like"/>
    <property type="match status" value="1"/>
</dbReference>
<keyword evidence="3" id="KW-0732">Signal</keyword>
<comment type="similarity">
    <text evidence="1">Belongs to the peptidase S13 family.</text>
</comment>
<comment type="caution">
    <text evidence="4">The sequence shown here is derived from an EMBL/GenBank/DDBJ whole genome shotgun (WGS) entry which is preliminary data.</text>
</comment>
<gene>
    <name evidence="4" type="ORF">GGQ68_001158</name>
</gene>
<dbReference type="PRINTS" id="PR00922">
    <property type="entry name" value="DADACBPTASE3"/>
</dbReference>
<dbReference type="GO" id="GO:0000270">
    <property type="term" value="P:peptidoglycan metabolic process"/>
    <property type="evidence" value="ECO:0007669"/>
    <property type="project" value="TreeGrafter"/>
</dbReference>
<evidence type="ECO:0000313" key="4">
    <source>
        <dbReference type="EMBL" id="MBB3984842.1"/>
    </source>
</evidence>
<dbReference type="GO" id="GO:0006508">
    <property type="term" value="P:proteolysis"/>
    <property type="evidence" value="ECO:0007669"/>
    <property type="project" value="InterPro"/>
</dbReference>
<dbReference type="InterPro" id="IPR006311">
    <property type="entry name" value="TAT_signal"/>
</dbReference>
<dbReference type="GO" id="GO:0009002">
    <property type="term" value="F:serine-type D-Ala-D-Ala carboxypeptidase activity"/>
    <property type="evidence" value="ECO:0007669"/>
    <property type="project" value="UniProtKB-EC"/>
</dbReference>
<reference evidence="4 5" key="1">
    <citation type="submission" date="2020-08" db="EMBL/GenBank/DDBJ databases">
        <title>Genomic Encyclopedia of Type Strains, Phase IV (KMG-IV): sequencing the most valuable type-strain genomes for metagenomic binning, comparative biology and taxonomic classification.</title>
        <authorList>
            <person name="Goeker M."/>
        </authorList>
    </citation>
    <scope>NUCLEOTIDE SEQUENCE [LARGE SCALE GENOMIC DNA]</scope>
    <source>
        <strain evidence="4 5">DSM 102235</strain>
    </source>
</reference>
<dbReference type="PROSITE" id="PS51318">
    <property type="entry name" value="TAT"/>
    <property type="match status" value="1"/>
</dbReference>
<organism evidence="4 5">
    <name type="scientific">Sagittula marina</name>
    <dbReference type="NCBI Taxonomy" id="943940"/>
    <lineage>
        <taxon>Bacteria</taxon>
        <taxon>Pseudomonadati</taxon>
        <taxon>Pseudomonadota</taxon>
        <taxon>Alphaproteobacteria</taxon>
        <taxon>Rhodobacterales</taxon>
        <taxon>Roseobacteraceae</taxon>
        <taxon>Sagittula</taxon>
    </lineage>
</organism>
<keyword evidence="2 4" id="KW-0378">Hydrolase</keyword>
<proteinExistence type="inferred from homology"/>
<dbReference type="RefSeq" id="WP_183963818.1">
    <property type="nucleotide sequence ID" value="NZ_BAABBZ010000014.1"/>
</dbReference>
<sequence>MTKLYSRRLFLSAASAAAMTLPISARANAPARSLRPVSRDDDLLLELQASAEELIADARLNGDVSFVVARADTGEVLEAHDADLGLPPASVAKALTAGYALAHLGAEYRFTTRVLATGELIDGVVQGDLILAGSGDPTLDTDGLATLAQGLAAAGVTGVTGALKIWGGALPYVRGIDPLQPDHVGYNPSVSGLNLNYNRVHFEWHRAGSNYSVSMDARSAKHRPSVRMASMVVEPRSTPIYTYSDVSGQDSWTVARNALGDSGARWLPVRKPELYAGEVFQSLVRAQGIAVDEPQVIQALPEVVNQLASLDSAPLRDILYDMLKWSTNLTAEVVGMTATAQRTGRVPKNLEESAQVLNTWAADSLGVTTLALTDHSGLGERSRVKSKDMMSALIALNKQDALKPLLKTFGMRDARGRPIDNHPIKVHAKTGTLNFVSGLAGFADLPDGTELVFAIFVANLDRRATLSVAQRERPEGGASWNRRAKTLQQKLIERWGVVYAA</sequence>
<keyword evidence="4" id="KW-0645">Protease</keyword>